<protein>
    <submittedName>
        <fullName evidence="1">Uncharacterized protein</fullName>
    </submittedName>
</protein>
<reference evidence="1 2" key="1">
    <citation type="submission" date="2024-10" db="EMBL/GenBank/DDBJ databases">
        <title>The Natural Products Discovery Center: Release of the First 8490 Sequenced Strains for Exploring Actinobacteria Biosynthetic Diversity.</title>
        <authorList>
            <person name="Kalkreuter E."/>
            <person name="Kautsar S.A."/>
            <person name="Yang D."/>
            <person name="Bader C.D."/>
            <person name="Teijaro C.N."/>
            <person name="Fluegel L."/>
            <person name="Davis C.M."/>
            <person name="Simpson J.R."/>
            <person name="Lauterbach L."/>
            <person name="Steele A.D."/>
            <person name="Gui C."/>
            <person name="Meng S."/>
            <person name="Li G."/>
            <person name="Viehrig K."/>
            <person name="Ye F."/>
            <person name="Su P."/>
            <person name="Kiefer A.F."/>
            <person name="Nichols A."/>
            <person name="Cepeda A.J."/>
            <person name="Yan W."/>
            <person name="Fan B."/>
            <person name="Jiang Y."/>
            <person name="Adhikari A."/>
            <person name="Zheng C.-J."/>
            <person name="Schuster L."/>
            <person name="Cowan T.M."/>
            <person name="Smanski M.J."/>
            <person name="Chevrette M.G."/>
            <person name="De Carvalho L.P.S."/>
            <person name="Shen B."/>
        </authorList>
    </citation>
    <scope>NUCLEOTIDE SEQUENCE [LARGE SCALE GENOMIC DNA]</scope>
    <source>
        <strain evidence="1 2">NPDC003029</strain>
    </source>
</reference>
<sequence length="95" mass="10939">MFFDFLWGRGKSWCHRTGPRPDAPRLDVCEPLCANIARTDQHARTLTTHATALEHQADSPLTPQPLAARLRHRVHRLRDIADQHHRDRTTQEATS</sequence>
<organism evidence="1 2">
    <name type="scientific">Streptomyces flavidovirens</name>
    <dbReference type="NCBI Taxonomy" id="67298"/>
    <lineage>
        <taxon>Bacteria</taxon>
        <taxon>Bacillati</taxon>
        <taxon>Actinomycetota</taxon>
        <taxon>Actinomycetes</taxon>
        <taxon>Kitasatosporales</taxon>
        <taxon>Streptomycetaceae</taxon>
        <taxon>Streptomyces</taxon>
    </lineage>
</organism>
<gene>
    <name evidence="1" type="ORF">ACFYWW_30495</name>
</gene>
<dbReference type="Proteomes" id="UP001601976">
    <property type="component" value="Unassembled WGS sequence"/>
</dbReference>
<name>A0ABW6RN65_9ACTN</name>
<comment type="caution">
    <text evidence="1">The sequence shown here is derived from an EMBL/GenBank/DDBJ whole genome shotgun (WGS) entry which is preliminary data.</text>
</comment>
<proteinExistence type="predicted"/>
<evidence type="ECO:0000313" key="2">
    <source>
        <dbReference type="Proteomes" id="UP001601976"/>
    </source>
</evidence>
<accession>A0ABW6RN65</accession>
<dbReference type="EMBL" id="JBIAPK010000012">
    <property type="protein sequence ID" value="MFF3343000.1"/>
    <property type="molecule type" value="Genomic_DNA"/>
</dbReference>
<dbReference type="RefSeq" id="WP_387898285.1">
    <property type="nucleotide sequence ID" value="NZ_JBIAPK010000012.1"/>
</dbReference>
<evidence type="ECO:0000313" key="1">
    <source>
        <dbReference type="EMBL" id="MFF3343000.1"/>
    </source>
</evidence>
<keyword evidence="2" id="KW-1185">Reference proteome</keyword>